<sequence length="114" mass="12306">MTTNLERAARELATWPAPHLSEQEQDEQGNDMAQELATQGLIAPDLPSPDARTASGGHRWLTDELPVINAAGGRVGVLYPTVGMEHGITPGKAREWAYILLAAANHAEDTDHDQ</sequence>
<reference evidence="2 3" key="1">
    <citation type="journal article" date="2018" name="Nat. Biotechnol.">
        <title>A standardized bacterial taxonomy based on genome phylogeny substantially revises the tree of life.</title>
        <authorList>
            <person name="Parks D.H."/>
            <person name="Chuvochina M."/>
            <person name="Waite D.W."/>
            <person name="Rinke C."/>
            <person name="Skarshewski A."/>
            <person name="Chaumeil P.A."/>
            <person name="Hugenholtz P."/>
        </authorList>
    </citation>
    <scope>NUCLEOTIDE SEQUENCE [LARGE SCALE GENOMIC DNA]</scope>
    <source>
        <strain evidence="2">UBA9851</strain>
    </source>
</reference>
<comment type="caution">
    <text evidence="2">The sequence shown here is derived from an EMBL/GenBank/DDBJ whole genome shotgun (WGS) entry which is preliminary data.</text>
</comment>
<evidence type="ECO:0000313" key="3">
    <source>
        <dbReference type="Proteomes" id="UP000260925"/>
    </source>
</evidence>
<feature type="region of interest" description="Disordered" evidence="1">
    <location>
        <begin position="1"/>
        <end position="57"/>
    </location>
</feature>
<accession>A0A3B9QU94</accession>
<dbReference type="AlphaFoldDB" id="A0A3B9QU94"/>
<gene>
    <name evidence="2" type="ORF">DCL06_06255</name>
</gene>
<organism evidence="2 3">
    <name type="scientific">Corynebacterium variabile</name>
    <dbReference type="NCBI Taxonomy" id="1727"/>
    <lineage>
        <taxon>Bacteria</taxon>
        <taxon>Bacillati</taxon>
        <taxon>Actinomycetota</taxon>
        <taxon>Actinomycetes</taxon>
        <taxon>Mycobacteriales</taxon>
        <taxon>Corynebacteriaceae</taxon>
        <taxon>Corynebacterium</taxon>
    </lineage>
</organism>
<dbReference type="EMBL" id="DMDD01000139">
    <property type="protein sequence ID" value="HAF72532.1"/>
    <property type="molecule type" value="Genomic_DNA"/>
</dbReference>
<evidence type="ECO:0000313" key="2">
    <source>
        <dbReference type="EMBL" id="HAF72532.1"/>
    </source>
</evidence>
<dbReference type="Proteomes" id="UP000260925">
    <property type="component" value="Unassembled WGS sequence"/>
</dbReference>
<evidence type="ECO:0000256" key="1">
    <source>
        <dbReference type="SAM" id="MobiDB-lite"/>
    </source>
</evidence>
<proteinExistence type="predicted"/>
<protein>
    <submittedName>
        <fullName evidence="2">Uncharacterized protein</fullName>
    </submittedName>
</protein>
<name>A0A3B9QU94_9CORY</name>